<dbReference type="InterPro" id="IPR006862">
    <property type="entry name" value="Thio_Ohase/aa_AcTrfase"/>
</dbReference>
<organism evidence="6 7">
    <name type="scientific">Halobacterium bonnevillei</name>
    <dbReference type="NCBI Taxonomy" id="2692200"/>
    <lineage>
        <taxon>Archaea</taxon>
        <taxon>Methanobacteriati</taxon>
        <taxon>Methanobacteriota</taxon>
        <taxon>Stenosarchaea group</taxon>
        <taxon>Halobacteria</taxon>
        <taxon>Halobacteriales</taxon>
        <taxon>Halobacteriaceae</taxon>
        <taxon>Halobacterium</taxon>
    </lineage>
</organism>
<dbReference type="GO" id="GO:0006637">
    <property type="term" value="P:acyl-CoA metabolic process"/>
    <property type="evidence" value="ECO:0007669"/>
    <property type="project" value="InterPro"/>
</dbReference>
<dbReference type="PANTHER" id="PTHR10824">
    <property type="entry name" value="ACYL-COENZYME A THIOESTERASE-RELATED"/>
    <property type="match status" value="1"/>
</dbReference>
<evidence type="ECO:0000259" key="5">
    <source>
        <dbReference type="Pfam" id="PF08840"/>
    </source>
</evidence>
<keyword evidence="7" id="KW-1185">Reference proteome</keyword>
<feature type="active site" description="Charge relay system" evidence="2">
    <location>
        <position position="241"/>
    </location>
</feature>
<evidence type="ECO:0000256" key="2">
    <source>
        <dbReference type="PIRSR" id="PIRSR016521-1"/>
    </source>
</evidence>
<dbReference type="RefSeq" id="WP_159526070.1">
    <property type="nucleotide sequence ID" value="NZ_WUUU01000047.1"/>
</dbReference>
<comment type="similarity">
    <text evidence="1">Belongs to the C/M/P thioester hydrolase family.</text>
</comment>
<dbReference type="InterPro" id="IPR042490">
    <property type="entry name" value="Thio_Ohase/BAAT_N"/>
</dbReference>
<dbReference type="Pfam" id="PF04775">
    <property type="entry name" value="Bile_Hydr_Trans"/>
    <property type="match status" value="1"/>
</dbReference>
<evidence type="ECO:0000259" key="4">
    <source>
        <dbReference type="Pfam" id="PF04775"/>
    </source>
</evidence>
<evidence type="ECO:0000313" key="7">
    <source>
        <dbReference type="Proteomes" id="UP000471521"/>
    </source>
</evidence>
<dbReference type="InterPro" id="IPR016662">
    <property type="entry name" value="Acyl-CoA_thioEstase_long-chain"/>
</dbReference>
<dbReference type="OrthoDB" id="205226at2157"/>
<dbReference type="PANTHER" id="PTHR10824:SF4">
    <property type="entry name" value="ACYL-COENZYME A THIOESTERASE 1-LIKE"/>
    <property type="match status" value="1"/>
</dbReference>
<dbReference type="InterPro" id="IPR029058">
    <property type="entry name" value="AB_hydrolase_fold"/>
</dbReference>
<comment type="caution">
    <text evidence="6">The sequence shown here is derived from an EMBL/GenBank/DDBJ whole genome shotgun (WGS) entry which is preliminary data.</text>
</comment>
<dbReference type="PIRSF" id="PIRSF016521">
    <property type="entry name" value="Acyl-CoA_hydro"/>
    <property type="match status" value="1"/>
</dbReference>
<dbReference type="AlphaFoldDB" id="A0A6B0SFH4"/>
<protein>
    <submittedName>
        <fullName evidence="6">Uncharacterized protein</fullName>
    </submittedName>
</protein>
<dbReference type="Proteomes" id="UP000471521">
    <property type="component" value="Unassembled WGS sequence"/>
</dbReference>
<gene>
    <name evidence="6" type="ORF">GRX66_07860</name>
</gene>
<sequence length="409" mass="43615">MTADNNEAVSPRSTADQHLAIDAPERSPNTDPITVRVTGAEPGATVDVTTTLEDSDGDEFVANATFTADEDGVVDLSEHEPDDGPYEGVEPMGWLWAMSSDADAPFPRLNGLSNIEVTLHAATEDAEATRTVTRVLHDDDVEEHTVDADGIVGTLFVPAGDGPHPGVIELHGSGGRRGTGTAKLLASRGYATLALTYFGDDHDALPDELERIPLSYVDDAADWLRDQPAVADDEVGLVGSSRGAELALLVGAHYDWVGAVVSYAGSVPWDTPSGEPAWIHDGDAVPHITAEEAPRFEDLDEKPVADVVPPVEQTNAPILLLSGGDDGVWNSRRLSEAVADRLRDREFPHDFDHRTYDDCGHLIGTPYVPLAGIDETERAGGTARGTVRASEDAWPAVLDALETGLKKQQ</sequence>
<dbReference type="SUPFAM" id="SSF53474">
    <property type="entry name" value="alpha/beta-Hydrolases"/>
    <property type="match status" value="1"/>
</dbReference>
<feature type="active site" description="Charge relay system" evidence="2">
    <location>
        <position position="326"/>
    </location>
</feature>
<dbReference type="Gene3D" id="2.60.40.2240">
    <property type="entry name" value="Acyl-CoA thioester hydrolase/BAAT N-terminal domain"/>
    <property type="match status" value="1"/>
</dbReference>
<accession>A0A6B0SFH4</accession>
<feature type="active site" description="Charge relay system" evidence="2">
    <location>
        <position position="361"/>
    </location>
</feature>
<proteinExistence type="inferred from homology"/>
<evidence type="ECO:0000313" key="6">
    <source>
        <dbReference type="EMBL" id="MXR20524.1"/>
    </source>
</evidence>
<dbReference type="GO" id="GO:0047617">
    <property type="term" value="F:fatty acyl-CoA hydrolase activity"/>
    <property type="evidence" value="ECO:0007669"/>
    <property type="project" value="TreeGrafter"/>
</dbReference>
<name>A0A6B0SFH4_9EURY</name>
<dbReference type="Pfam" id="PF08840">
    <property type="entry name" value="BAAT_C"/>
    <property type="match status" value="1"/>
</dbReference>
<reference evidence="6 7" key="1">
    <citation type="submission" date="2019-12" db="EMBL/GenBank/DDBJ databases">
        <title>Isolation and characterization of three novel carbon monoxide-oxidizing members of Halobacteria from salione crusts and soils.</title>
        <authorList>
            <person name="Myers M.R."/>
            <person name="King G.M."/>
        </authorList>
    </citation>
    <scope>NUCLEOTIDE SEQUENCE [LARGE SCALE GENOMIC DNA]</scope>
    <source>
        <strain evidence="6 7">PCN9</strain>
    </source>
</reference>
<feature type="compositionally biased region" description="Polar residues" evidence="3">
    <location>
        <begin position="1"/>
        <end position="16"/>
    </location>
</feature>
<feature type="domain" description="Acyl-CoA thioester hydrolase/bile acid-CoA amino acid N-acetyltransferase" evidence="4">
    <location>
        <begin position="31"/>
        <end position="146"/>
    </location>
</feature>
<dbReference type="Gene3D" id="3.40.50.1820">
    <property type="entry name" value="alpha/beta hydrolase"/>
    <property type="match status" value="1"/>
</dbReference>
<dbReference type="InterPro" id="IPR014940">
    <property type="entry name" value="BAAT_C"/>
</dbReference>
<evidence type="ECO:0000256" key="1">
    <source>
        <dbReference type="ARBA" id="ARBA00006538"/>
    </source>
</evidence>
<feature type="domain" description="BAAT/Acyl-CoA thioester hydrolase C-terminal" evidence="5">
    <location>
        <begin position="212"/>
        <end position="401"/>
    </location>
</feature>
<evidence type="ECO:0000256" key="3">
    <source>
        <dbReference type="SAM" id="MobiDB-lite"/>
    </source>
</evidence>
<feature type="region of interest" description="Disordered" evidence="3">
    <location>
        <begin position="1"/>
        <end position="33"/>
    </location>
</feature>
<dbReference type="EMBL" id="WUUU01000047">
    <property type="protein sequence ID" value="MXR20524.1"/>
    <property type="molecule type" value="Genomic_DNA"/>
</dbReference>
<dbReference type="GO" id="GO:0006631">
    <property type="term" value="P:fatty acid metabolic process"/>
    <property type="evidence" value="ECO:0007669"/>
    <property type="project" value="TreeGrafter"/>
</dbReference>